<dbReference type="EMBL" id="BJWL01000020">
    <property type="protein sequence ID" value="GFZ09123.1"/>
    <property type="molecule type" value="Genomic_DNA"/>
</dbReference>
<name>A0A7J0GE94_9ERIC</name>
<feature type="compositionally biased region" description="Polar residues" evidence="1">
    <location>
        <begin position="129"/>
        <end position="150"/>
    </location>
</feature>
<keyword evidence="3" id="KW-1185">Reference proteome</keyword>
<dbReference type="Proteomes" id="UP000585474">
    <property type="component" value="Unassembled WGS sequence"/>
</dbReference>
<keyword evidence="2" id="KW-0575">Peroxidase</keyword>
<gene>
    <name evidence="2" type="ORF">Acr_20g0009310</name>
</gene>
<feature type="region of interest" description="Disordered" evidence="1">
    <location>
        <begin position="119"/>
        <end position="158"/>
    </location>
</feature>
<evidence type="ECO:0000313" key="3">
    <source>
        <dbReference type="Proteomes" id="UP000585474"/>
    </source>
</evidence>
<sequence length="277" mass="30468">MSRPLRGYTRFVTKKLLKTDDSNKNSIAAESVGNEASGTNAQSLKQSDENGSGMICLFDSSIGPQIMDMLLWYRMSTEARVSATLLKKAFPNDLQDLRAGLENVDVKTSQRIDKLRDEEVIEDRDDSNKNSIAAESVGNEASGTNAQSLKQSDENGSGMICLSDPSIGPQIMDMLQYRNINADASGVKRIAQRKARCSLHMSSLTPVTVGSWSQEFGQNLEDPCKLSGSEVTVFSNFVGVTKSKKKRFWSLPDLGHWVRNRAAYDCSRVKSACPLPD</sequence>
<proteinExistence type="predicted"/>
<dbReference type="GO" id="GO:0004601">
    <property type="term" value="F:peroxidase activity"/>
    <property type="evidence" value="ECO:0007669"/>
    <property type="project" value="UniProtKB-KW"/>
</dbReference>
<keyword evidence="2" id="KW-0560">Oxidoreductase</keyword>
<evidence type="ECO:0000313" key="2">
    <source>
        <dbReference type="EMBL" id="GFZ09123.1"/>
    </source>
</evidence>
<organism evidence="2 3">
    <name type="scientific">Actinidia rufa</name>
    <dbReference type="NCBI Taxonomy" id="165716"/>
    <lineage>
        <taxon>Eukaryota</taxon>
        <taxon>Viridiplantae</taxon>
        <taxon>Streptophyta</taxon>
        <taxon>Embryophyta</taxon>
        <taxon>Tracheophyta</taxon>
        <taxon>Spermatophyta</taxon>
        <taxon>Magnoliopsida</taxon>
        <taxon>eudicotyledons</taxon>
        <taxon>Gunneridae</taxon>
        <taxon>Pentapetalae</taxon>
        <taxon>asterids</taxon>
        <taxon>Ericales</taxon>
        <taxon>Actinidiaceae</taxon>
        <taxon>Actinidia</taxon>
    </lineage>
</organism>
<comment type="caution">
    <text evidence="2">The sequence shown here is derived from an EMBL/GenBank/DDBJ whole genome shotgun (WGS) entry which is preliminary data.</text>
</comment>
<reference evidence="2 3" key="1">
    <citation type="submission" date="2019-07" db="EMBL/GenBank/DDBJ databases">
        <title>De Novo Assembly of kiwifruit Actinidia rufa.</title>
        <authorList>
            <person name="Sugita-Konishi S."/>
            <person name="Sato K."/>
            <person name="Mori E."/>
            <person name="Abe Y."/>
            <person name="Kisaki G."/>
            <person name="Hamano K."/>
            <person name="Suezawa K."/>
            <person name="Otani M."/>
            <person name="Fukuda T."/>
            <person name="Manabe T."/>
            <person name="Gomi K."/>
            <person name="Tabuchi M."/>
            <person name="Akimitsu K."/>
            <person name="Kataoka I."/>
        </authorList>
    </citation>
    <scope>NUCLEOTIDE SEQUENCE [LARGE SCALE GENOMIC DNA]</scope>
    <source>
        <strain evidence="3">cv. Fuchu</strain>
    </source>
</reference>
<protein>
    <submittedName>
        <fullName evidence="2">Peroxidase superfamily protein</fullName>
    </submittedName>
</protein>
<dbReference type="AlphaFoldDB" id="A0A7J0GE94"/>
<evidence type="ECO:0000256" key="1">
    <source>
        <dbReference type="SAM" id="MobiDB-lite"/>
    </source>
</evidence>
<accession>A0A7J0GE94</accession>